<gene>
    <name evidence="2" type="ORF">SASPL_133322</name>
</gene>
<feature type="region of interest" description="Disordered" evidence="1">
    <location>
        <begin position="15"/>
        <end position="36"/>
    </location>
</feature>
<organism evidence="2">
    <name type="scientific">Salvia splendens</name>
    <name type="common">Scarlet sage</name>
    <dbReference type="NCBI Taxonomy" id="180675"/>
    <lineage>
        <taxon>Eukaryota</taxon>
        <taxon>Viridiplantae</taxon>
        <taxon>Streptophyta</taxon>
        <taxon>Embryophyta</taxon>
        <taxon>Tracheophyta</taxon>
        <taxon>Spermatophyta</taxon>
        <taxon>Magnoliopsida</taxon>
        <taxon>eudicotyledons</taxon>
        <taxon>Gunneridae</taxon>
        <taxon>Pentapetalae</taxon>
        <taxon>asterids</taxon>
        <taxon>lamiids</taxon>
        <taxon>Lamiales</taxon>
        <taxon>Lamiaceae</taxon>
        <taxon>Nepetoideae</taxon>
        <taxon>Mentheae</taxon>
        <taxon>Salviinae</taxon>
        <taxon>Salvia</taxon>
        <taxon>Salvia subgen. Calosphace</taxon>
        <taxon>core Calosphace</taxon>
    </lineage>
</organism>
<comment type="caution">
    <text evidence="2">The sequence shown here is derived from an EMBL/GenBank/DDBJ whole genome shotgun (WGS) entry which is preliminary data.</text>
</comment>
<accession>A0A8X8X2T8</accession>
<dbReference type="PANTHER" id="PTHR34539:SF19">
    <property type="entry name" value="T6J4.11 PROTEIN"/>
    <property type="match status" value="1"/>
</dbReference>
<evidence type="ECO:0000313" key="3">
    <source>
        <dbReference type="Proteomes" id="UP000298416"/>
    </source>
</evidence>
<proteinExistence type="predicted"/>
<sequence length="303" mass="33730">MEHHSIQLCNSLIDNSITETETESEEIDSPEVERPREDLLDGIDEDSDLCTSIHDLDSFMKSFEEEITTSPTSSHGSGVAEERIIESASDCGESGEVEEGIVELVSDSGELRPDLGYLLEASDDELGIPPPAASPARKELVTGVSLKYVVTTEWNTVVAALIDLLKLSKNFLDLYLESTGLNAMSEVIMNEQITRLLDLPWKTTQTTNDSAVFLMRHGDNQLAPQRSLLPRRFLALRLNRLRRAVETALVGEILRRFRRILLLELDDDRFNDVGIAVVDESDEGDLFGSSLRVDLLLLIVEIC</sequence>
<reference evidence="2" key="2">
    <citation type="submission" date="2020-08" db="EMBL/GenBank/DDBJ databases">
        <title>Plant Genome Project.</title>
        <authorList>
            <person name="Zhang R.-G."/>
        </authorList>
    </citation>
    <scope>NUCLEOTIDE SEQUENCE</scope>
    <source>
        <strain evidence="2">Huo1</strain>
        <tissue evidence="2">Leaf</tissue>
    </source>
</reference>
<keyword evidence="3" id="KW-1185">Reference proteome</keyword>
<feature type="compositionally biased region" description="Acidic residues" evidence="1">
    <location>
        <begin position="20"/>
        <end position="30"/>
    </location>
</feature>
<protein>
    <submittedName>
        <fullName evidence="2">Uncharacterized protein</fullName>
    </submittedName>
</protein>
<dbReference type="EMBL" id="PNBA02000012">
    <property type="protein sequence ID" value="KAG6405728.1"/>
    <property type="molecule type" value="Genomic_DNA"/>
</dbReference>
<evidence type="ECO:0000256" key="1">
    <source>
        <dbReference type="SAM" id="MobiDB-lite"/>
    </source>
</evidence>
<evidence type="ECO:0000313" key="2">
    <source>
        <dbReference type="EMBL" id="KAG6405728.1"/>
    </source>
</evidence>
<dbReference type="PANTHER" id="PTHR34539">
    <property type="entry name" value="T6J4.11 PROTEIN"/>
    <property type="match status" value="1"/>
</dbReference>
<reference evidence="2" key="1">
    <citation type="submission" date="2018-01" db="EMBL/GenBank/DDBJ databases">
        <authorList>
            <person name="Mao J.F."/>
        </authorList>
    </citation>
    <scope>NUCLEOTIDE SEQUENCE</scope>
    <source>
        <strain evidence="2">Huo1</strain>
        <tissue evidence="2">Leaf</tissue>
    </source>
</reference>
<dbReference type="AlphaFoldDB" id="A0A8X8X2T8"/>
<dbReference type="Proteomes" id="UP000298416">
    <property type="component" value="Unassembled WGS sequence"/>
</dbReference>
<name>A0A8X8X2T8_SALSN</name>